<name>Q5C6Y6_SCHJA</name>
<protein>
    <submittedName>
        <fullName evidence="2">SJCHGC01861 protein</fullName>
    </submittedName>
</protein>
<sequence length="332" mass="38557">LLHVFKRILICWLFRVCVLFNCFGFLYSSRRRRDRRMAENLSIDFVPPRLYIPCSEQISNYAKNQVPYLMKLRRTWSYRNTDILISHMLYIRFKNQLRHFLFFKSFSSVRRSLAQLCDGPTLNGISNFCSMSAKCKSGHCMSGHTLDHMLVCLIQLYKRIEILLTRLNSCWRSCDAQFTTGHFTKVLLLIMTVISSLRVQSINSLEEINCCYGNLFAVRGSLTNIKTWLSPDITLPRSLKHQTKPDAANENDDILGFGEVQTEENLRFFSVKETPDIADAQEPDILDKFLRKTNKKAKRLSRDTHRSLAAILPPVTTQKKQDDLLAVLLNYK</sequence>
<dbReference type="EMBL" id="AY808699">
    <property type="protein sequence ID" value="AAX24588.2"/>
    <property type="molecule type" value="mRNA"/>
</dbReference>
<evidence type="ECO:0000256" key="1">
    <source>
        <dbReference type="SAM" id="Phobius"/>
    </source>
</evidence>
<reference evidence="2" key="1">
    <citation type="journal article" date="2006" name="PLoS Pathog.">
        <title>New perspectives on host-parasite interplay by comparative transcriptomic and proteomic analyses of Schistosoma japonicum.</title>
        <authorList>
            <person name="Liu F."/>
            <person name="Lu J."/>
            <person name="Hu W."/>
            <person name="Wang S.Y."/>
            <person name="Cui S.J."/>
            <person name="Chi M."/>
            <person name="Yan Q."/>
            <person name="Wang X.R."/>
            <person name="Song H.D."/>
            <person name="Xu X.N."/>
            <person name="Wang J.J."/>
            <person name="Zhang X.L."/>
            <person name="Zhang X."/>
            <person name="Wang Z.Q."/>
            <person name="Xue C.L."/>
            <person name="Brindley P.J."/>
            <person name="McManus D.P."/>
            <person name="Yang P.Y."/>
            <person name="Feng Z."/>
            <person name="Chen Z."/>
            <person name="Han Z.G."/>
        </authorList>
    </citation>
    <scope>NUCLEOTIDE SEQUENCE</scope>
</reference>
<feature type="transmembrane region" description="Helical" evidence="1">
    <location>
        <begin position="6"/>
        <end position="27"/>
    </location>
</feature>
<organism evidence="2">
    <name type="scientific">Schistosoma japonicum</name>
    <name type="common">Blood fluke</name>
    <dbReference type="NCBI Taxonomy" id="6182"/>
    <lineage>
        <taxon>Eukaryota</taxon>
        <taxon>Metazoa</taxon>
        <taxon>Spiralia</taxon>
        <taxon>Lophotrochozoa</taxon>
        <taxon>Platyhelminthes</taxon>
        <taxon>Trematoda</taxon>
        <taxon>Digenea</taxon>
        <taxon>Strigeidida</taxon>
        <taxon>Schistosomatoidea</taxon>
        <taxon>Schistosomatidae</taxon>
        <taxon>Schistosoma</taxon>
    </lineage>
</organism>
<keyword evidence="1" id="KW-1133">Transmembrane helix</keyword>
<dbReference type="AlphaFoldDB" id="Q5C6Y6"/>
<accession>Q5C6Y6</accession>
<keyword evidence="1" id="KW-0472">Membrane</keyword>
<keyword evidence="1" id="KW-0812">Transmembrane</keyword>
<proteinExistence type="evidence at transcript level"/>
<evidence type="ECO:0000313" key="2">
    <source>
        <dbReference type="EMBL" id="AAX24588.2"/>
    </source>
</evidence>
<feature type="non-terminal residue" evidence="2">
    <location>
        <position position="1"/>
    </location>
</feature>